<protein>
    <submittedName>
        <fullName evidence="5">Molybdopterin dehydrogenase</fullName>
    </submittedName>
</protein>
<dbReference type="SUPFAM" id="SSF56176">
    <property type="entry name" value="FAD-binding/transporter-associated domain-like"/>
    <property type="match status" value="1"/>
</dbReference>
<evidence type="ECO:0000256" key="1">
    <source>
        <dbReference type="ARBA" id="ARBA00022630"/>
    </source>
</evidence>
<reference evidence="5" key="1">
    <citation type="journal article" date="2014" name="Int. J. Syst. Evol. Microbiol.">
        <title>Complete genome sequence of Corynebacterium casei LMG S-19264T (=DSM 44701T), isolated from a smear-ripened cheese.</title>
        <authorList>
            <consortium name="US DOE Joint Genome Institute (JGI-PGF)"/>
            <person name="Walter F."/>
            <person name="Albersmeier A."/>
            <person name="Kalinowski J."/>
            <person name="Ruckert C."/>
        </authorList>
    </citation>
    <scope>NUCLEOTIDE SEQUENCE</scope>
    <source>
        <strain evidence="5">CGMCC 1.15360</strain>
    </source>
</reference>
<dbReference type="GO" id="GO:0016491">
    <property type="term" value="F:oxidoreductase activity"/>
    <property type="evidence" value="ECO:0007669"/>
    <property type="project" value="UniProtKB-KW"/>
</dbReference>
<organism evidence="5 6">
    <name type="scientific">Croceicoccus mobilis</name>
    <dbReference type="NCBI Taxonomy" id="1703339"/>
    <lineage>
        <taxon>Bacteria</taxon>
        <taxon>Pseudomonadati</taxon>
        <taxon>Pseudomonadota</taxon>
        <taxon>Alphaproteobacteria</taxon>
        <taxon>Sphingomonadales</taxon>
        <taxon>Erythrobacteraceae</taxon>
        <taxon>Croceicoccus</taxon>
    </lineage>
</organism>
<dbReference type="SMART" id="SM01092">
    <property type="entry name" value="CO_deh_flav_C"/>
    <property type="match status" value="1"/>
</dbReference>
<evidence type="ECO:0000256" key="3">
    <source>
        <dbReference type="ARBA" id="ARBA00023002"/>
    </source>
</evidence>
<dbReference type="OrthoDB" id="9814706at2"/>
<dbReference type="GO" id="GO:0071949">
    <property type="term" value="F:FAD binding"/>
    <property type="evidence" value="ECO:0007669"/>
    <property type="project" value="InterPro"/>
</dbReference>
<dbReference type="Gene3D" id="3.30.390.50">
    <property type="entry name" value="CO dehydrogenase flavoprotein, C-terminal domain"/>
    <property type="match status" value="1"/>
</dbReference>
<sequence>MKPFDLQRADGLAHAGQLCADKHTAPIAGGTNFVDLLKLEVETPSTVVNINPLPLGGIEETADGGLSIGALVSNTATAVDMRVRENWPVLARAILAGATQQLRNKATTGGNLCQRTRCYYFTNIDQPCNKREPGSGCGAIKGVARLHAVLGTSDHCIATYPGDMAVVLAALDAQVEIAGPKDSTRTVPVRDFHRLPGDQPWKDNVLEDGEIITAVTLPAPVAGRQVYRKVRERSSYAFALVSVAAVIDMDGDSITRADLAFGGLAHKPWHDPRIADLLVGQSPSEALFDKAADLLLEEAQGYGENDFKIPLARRTLKAVLAEATGVKP</sequence>
<dbReference type="Pfam" id="PF00941">
    <property type="entry name" value="FAD_binding_5"/>
    <property type="match status" value="1"/>
</dbReference>
<dbReference type="PROSITE" id="PS51387">
    <property type="entry name" value="FAD_PCMH"/>
    <property type="match status" value="1"/>
</dbReference>
<keyword evidence="3" id="KW-0560">Oxidoreductase</keyword>
<dbReference type="InterPro" id="IPR005107">
    <property type="entry name" value="CO_DH_flav_C"/>
</dbReference>
<evidence type="ECO:0000313" key="5">
    <source>
        <dbReference type="EMBL" id="GGD74533.1"/>
    </source>
</evidence>
<proteinExistence type="predicted"/>
<dbReference type="Pfam" id="PF03450">
    <property type="entry name" value="CO_deh_flav_C"/>
    <property type="match status" value="1"/>
</dbReference>
<dbReference type="InterPro" id="IPR016166">
    <property type="entry name" value="FAD-bd_PCMH"/>
</dbReference>
<keyword evidence="2" id="KW-0274">FAD</keyword>
<name>A0A916Z3V4_9SPHN</name>
<evidence type="ECO:0000259" key="4">
    <source>
        <dbReference type="PROSITE" id="PS51387"/>
    </source>
</evidence>
<keyword evidence="1" id="KW-0285">Flavoprotein</keyword>
<accession>A0A916Z3V4</accession>
<keyword evidence="6" id="KW-1185">Reference proteome</keyword>
<dbReference type="InterPro" id="IPR036318">
    <property type="entry name" value="FAD-bd_PCMH-like_sf"/>
</dbReference>
<dbReference type="PANTHER" id="PTHR42659">
    <property type="entry name" value="XANTHINE DEHYDROGENASE SUBUNIT C-RELATED"/>
    <property type="match status" value="1"/>
</dbReference>
<dbReference type="PANTHER" id="PTHR42659:SF2">
    <property type="entry name" value="XANTHINE DEHYDROGENASE SUBUNIT C-RELATED"/>
    <property type="match status" value="1"/>
</dbReference>
<evidence type="ECO:0000256" key="2">
    <source>
        <dbReference type="ARBA" id="ARBA00022827"/>
    </source>
</evidence>
<dbReference type="InterPro" id="IPR016169">
    <property type="entry name" value="FAD-bd_PCMH_sub2"/>
</dbReference>
<dbReference type="Gene3D" id="3.30.43.10">
    <property type="entry name" value="Uridine Diphospho-n-acetylenolpyruvylglucosamine Reductase, domain 2"/>
    <property type="match status" value="1"/>
</dbReference>
<feature type="domain" description="FAD-binding PCMH-type" evidence="4">
    <location>
        <begin position="1"/>
        <end position="222"/>
    </location>
</feature>
<dbReference type="InterPro" id="IPR016167">
    <property type="entry name" value="FAD-bd_PCMH_sub1"/>
</dbReference>
<dbReference type="InterPro" id="IPR051312">
    <property type="entry name" value="Diverse_Substr_Oxidored"/>
</dbReference>
<dbReference type="EMBL" id="BMIP01000005">
    <property type="protein sequence ID" value="GGD74533.1"/>
    <property type="molecule type" value="Genomic_DNA"/>
</dbReference>
<dbReference type="InterPro" id="IPR002346">
    <property type="entry name" value="Mopterin_DH_FAD-bd"/>
</dbReference>
<reference evidence="5" key="2">
    <citation type="submission" date="2020-09" db="EMBL/GenBank/DDBJ databases">
        <authorList>
            <person name="Sun Q."/>
            <person name="Zhou Y."/>
        </authorList>
    </citation>
    <scope>NUCLEOTIDE SEQUENCE</scope>
    <source>
        <strain evidence="5">CGMCC 1.15360</strain>
    </source>
</reference>
<evidence type="ECO:0000313" key="6">
    <source>
        <dbReference type="Proteomes" id="UP000612349"/>
    </source>
</evidence>
<dbReference type="Proteomes" id="UP000612349">
    <property type="component" value="Unassembled WGS sequence"/>
</dbReference>
<dbReference type="SUPFAM" id="SSF55447">
    <property type="entry name" value="CO dehydrogenase flavoprotein C-terminal domain-like"/>
    <property type="match status" value="1"/>
</dbReference>
<comment type="caution">
    <text evidence="5">The sequence shown here is derived from an EMBL/GenBank/DDBJ whole genome shotgun (WGS) entry which is preliminary data.</text>
</comment>
<dbReference type="Gene3D" id="3.30.465.10">
    <property type="match status" value="2"/>
</dbReference>
<dbReference type="AlphaFoldDB" id="A0A916Z3V4"/>
<gene>
    <name evidence="5" type="ORF">GCM10010990_25260</name>
</gene>
<dbReference type="RefSeq" id="WP_066776892.1">
    <property type="nucleotide sequence ID" value="NZ_BMIP01000005.1"/>
</dbReference>
<dbReference type="InterPro" id="IPR036683">
    <property type="entry name" value="CO_DH_flav_C_dom_sf"/>
</dbReference>